<dbReference type="OrthoDB" id="5795751at2759"/>
<keyword evidence="4" id="KW-1185">Reference proteome</keyword>
<comment type="catalytic activity">
    <reaction evidence="1">
        <text>[protein]-peptidylproline (omega=180) = [protein]-peptidylproline (omega=0)</text>
        <dbReference type="Rhea" id="RHEA:16237"/>
        <dbReference type="Rhea" id="RHEA-COMP:10747"/>
        <dbReference type="Rhea" id="RHEA-COMP:10748"/>
        <dbReference type="ChEBI" id="CHEBI:83833"/>
        <dbReference type="ChEBI" id="CHEBI:83834"/>
        <dbReference type="EC" id="5.2.1.8"/>
    </reaction>
</comment>
<dbReference type="GO" id="GO:0003755">
    <property type="term" value="F:peptidyl-prolyl cis-trans isomerase activity"/>
    <property type="evidence" value="ECO:0007669"/>
    <property type="project" value="UniProtKB-UniRule"/>
</dbReference>
<dbReference type="EC" id="5.2.1.8" evidence="1"/>
<dbReference type="AlphaFoldDB" id="A0A8S9ZGW7"/>
<accession>A0A8S9ZGW7</accession>
<dbReference type="Proteomes" id="UP000605970">
    <property type="component" value="Unassembled WGS sequence"/>
</dbReference>
<dbReference type="GO" id="GO:0006457">
    <property type="term" value="P:protein folding"/>
    <property type="evidence" value="ECO:0007669"/>
    <property type="project" value="TreeGrafter"/>
</dbReference>
<comment type="caution">
    <text evidence="3">The sequence shown here is derived from an EMBL/GenBank/DDBJ whole genome shotgun (WGS) entry which is preliminary data.</text>
</comment>
<comment type="function">
    <text evidence="1">PPIases accelerate the folding of proteins. It catalyzes the cis-trans isomerization of proline imidic peptide bonds in oligopeptides.</text>
</comment>
<evidence type="ECO:0000256" key="1">
    <source>
        <dbReference type="RuleBase" id="RU363019"/>
    </source>
</evidence>
<dbReference type="PANTHER" id="PTHR11071">
    <property type="entry name" value="PEPTIDYL-PROLYL CIS-TRANS ISOMERASE"/>
    <property type="match status" value="1"/>
</dbReference>
<proteinExistence type="inferred from homology"/>
<feature type="domain" description="PPIase cyclophilin-type" evidence="2">
    <location>
        <begin position="20"/>
        <end position="78"/>
    </location>
</feature>
<evidence type="ECO:0000313" key="3">
    <source>
        <dbReference type="EMBL" id="KAF7632562.1"/>
    </source>
</evidence>
<dbReference type="PANTHER" id="PTHR11071:SF561">
    <property type="entry name" value="PEPTIDYL-PROLYL CIS-TRANS ISOMERASE D-RELATED"/>
    <property type="match status" value="1"/>
</dbReference>
<name>A0A8S9ZGW7_9BILA</name>
<dbReference type="GO" id="GO:0016018">
    <property type="term" value="F:cyclosporin A binding"/>
    <property type="evidence" value="ECO:0007669"/>
    <property type="project" value="TreeGrafter"/>
</dbReference>
<protein>
    <recommendedName>
        <fullName evidence="1">Peptidyl-prolyl cis-trans isomerase</fullName>
        <shortName evidence="1">PPIase</shortName>
        <ecNumber evidence="1">5.2.1.8</ecNumber>
    </recommendedName>
</protein>
<keyword evidence="1 3" id="KW-0413">Isomerase</keyword>
<organism evidence="3 4">
    <name type="scientific">Meloidogyne graminicola</name>
    <dbReference type="NCBI Taxonomy" id="189291"/>
    <lineage>
        <taxon>Eukaryota</taxon>
        <taxon>Metazoa</taxon>
        <taxon>Ecdysozoa</taxon>
        <taxon>Nematoda</taxon>
        <taxon>Chromadorea</taxon>
        <taxon>Rhabditida</taxon>
        <taxon>Tylenchina</taxon>
        <taxon>Tylenchomorpha</taxon>
        <taxon>Tylenchoidea</taxon>
        <taxon>Meloidogynidae</taxon>
        <taxon>Meloidogyninae</taxon>
        <taxon>Meloidogyne</taxon>
    </lineage>
</organism>
<dbReference type="EMBL" id="JABEBT010000099">
    <property type="protein sequence ID" value="KAF7632562.1"/>
    <property type="molecule type" value="Genomic_DNA"/>
</dbReference>
<evidence type="ECO:0000313" key="4">
    <source>
        <dbReference type="Proteomes" id="UP000605970"/>
    </source>
</evidence>
<dbReference type="SUPFAM" id="SSF50891">
    <property type="entry name" value="Cyclophilin-like"/>
    <property type="match status" value="1"/>
</dbReference>
<dbReference type="PRINTS" id="PR00153">
    <property type="entry name" value="CSAPPISMRASE"/>
</dbReference>
<dbReference type="GO" id="GO:0005737">
    <property type="term" value="C:cytoplasm"/>
    <property type="evidence" value="ECO:0007669"/>
    <property type="project" value="TreeGrafter"/>
</dbReference>
<comment type="similarity">
    <text evidence="1">Belongs to the cyclophilin-type PPIase family.</text>
</comment>
<gene>
    <name evidence="3" type="ORF">Mgra_00008009</name>
</gene>
<dbReference type="Pfam" id="PF00160">
    <property type="entry name" value="Pro_isomerase"/>
    <property type="match status" value="1"/>
</dbReference>
<evidence type="ECO:0000259" key="2">
    <source>
        <dbReference type="PROSITE" id="PS50072"/>
    </source>
</evidence>
<dbReference type="PROSITE" id="PS50072">
    <property type="entry name" value="CSA_PPIASE_2"/>
    <property type="match status" value="1"/>
</dbReference>
<dbReference type="Gene3D" id="2.40.100.10">
    <property type="entry name" value="Cyclophilin-like"/>
    <property type="match status" value="1"/>
</dbReference>
<dbReference type="InterPro" id="IPR029000">
    <property type="entry name" value="Cyclophilin-like_dom_sf"/>
</dbReference>
<keyword evidence="1" id="KW-0697">Rotamase</keyword>
<sequence>MSEWDRLAEKLRHAENPVVFFDVAAGGAPIGRIIMELFADVCPKTAENFRQFCTGEMRKDGVPIGYKNSQFHRVIKSWKSPNFFVFNHCAFEKSRRIKSKETKRK</sequence>
<dbReference type="InterPro" id="IPR002130">
    <property type="entry name" value="Cyclophilin-type_PPIase_dom"/>
</dbReference>
<reference evidence="3" key="1">
    <citation type="journal article" date="2020" name="Ecol. Evol.">
        <title>Genome structure and content of the rice root-knot nematode (Meloidogyne graminicola).</title>
        <authorList>
            <person name="Phan N.T."/>
            <person name="Danchin E.G.J."/>
            <person name="Klopp C."/>
            <person name="Perfus-Barbeoch L."/>
            <person name="Kozlowski D.K."/>
            <person name="Koutsovoulos G.D."/>
            <person name="Lopez-Roques C."/>
            <person name="Bouchez O."/>
            <person name="Zahm M."/>
            <person name="Besnard G."/>
            <person name="Bellafiore S."/>
        </authorList>
    </citation>
    <scope>NUCLEOTIDE SEQUENCE</scope>
    <source>
        <strain evidence="3">VN-18</strain>
    </source>
</reference>